<keyword evidence="4 6" id="KW-1133">Transmembrane helix</keyword>
<comment type="subcellular location">
    <subcellularLocation>
        <location evidence="1">Membrane</location>
        <topology evidence="1">Multi-pass membrane protein</topology>
    </subcellularLocation>
</comment>
<dbReference type="EMBL" id="JQGJ01000023">
    <property type="protein sequence ID" value="KHK61972.1"/>
    <property type="molecule type" value="Genomic_DNA"/>
</dbReference>
<dbReference type="PANTHER" id="PTHR21716:SF4">
    <property type="entry name" value="TRANSMEMBRANE PROTEIN 245"/>
    <property type="match status" value="1"/>
</dbReference>
<evidence type="ECO:0000313" key="8">
    <source>
        <dbReference type="Proteomes" id="UP000030949"/>
    </source>
</evidence>
<dbReference type="Proteomes" id="UP000030949">
    <property type="component" value="Unassembled WGS sequence"/>
</dbReference>
<dbReference type="OrthoDB" id="106838at2"/>
<proteinExistence type="inferred from homology"/>
<evidence type="ECO:0000256" key="5">
    <source>
        <dbReference type="ARBA" id="ARBA00023136"/>
    </source>
</evidence>
<dbReference type="Pfam" id="PF01594">
    <property type="entry name" value="AI-2E_transport"/>
    <property type="match status" value="1"/>
</dbReference>
<evidence type="ECO:0000256" key="6">
    <source>
        <dbReference type="SAM" id="Phobius"/>
    </source>
</evidence>
<dbReference type="PANTHER" id="PTHR21716">
    <property type="entry name" value="TRANSMEMBRANE PROTEIN"/>
    <property type="match status" value="1"/>
</dbReference>
<feature type="transmembrane region" description="Helical" evidence="6">
    <location>
        <begin position="159"/>
        <end position="176"/>
    </location>
</feature>
<feature type="transmembrane region" description="Helical" evidence="6">
    <location>
        <begin position="241"/>
        <end position="267"/>
    </location>
</feature>
<feature type="transmembrane region" description="Helical" evidence="6">
    <location>
        <begin position="315"/>
        <end position="343"/>
    </location>
</feature>
<dbReference type="InterPro" id="IPR002549">
    <property type="entry name" value="AI-2E-like"/>
</dbReference>
<gene>
    <name evidence="7" type="ORF">JZ00_25585</name>
</gene>
<sequence>MNRKNLQNKSQMLLLILVSIAFVWILLPFYGAVFWAVILGIVFAPLQRRLQLKLNWPRNLTTLLTLTTCMLIAILPVIVISTLLVQEGAALYKSLESGELDVADYLARFKDALPPYFQHLLDRFGLGNLNGLRDKIVKSAMQGSEFFATQAFSFGQGTFQFLVSFFVMLYLLFFFLRDGPELVRKVRSAVPLAEHQKRRLQLKFNRVVRATVKGNLLVAITQGALGGLIFWVLGIPTVLPWAVLMAFLSLLPAVGAGIVWAPVAVYFLLSGAIWQGVVLTLFGVFVIGLVDNFLRPILVGKDTKMPDYMVLVSTLGGLAVFGLNGFVIGPLIAALFMSCWALFVENTPRVQLP</sequence>
<protein>
    <submittedName>
        <fullName evidence="7">Membrane protein</fullName>
    </submittedName>
</protein>
<dbReference type="AlphaFoldDB" id="A0A0B1YXR9"/>
<comment type="caution">
    <text evidence="7">The sequence shown here is derived from an EMBL/GenBank/DDBJ whole genome shotgun (WGS) entry which is preliminary data.</text>
</comment>
<evidence type="ECO:0000256" key="1">
    <source>
        <dbReference type="ARBA" id="ARBA00004141"/>
    </source>
</evidence>
<accession>A0A0B1YXR9</accession>
<keyword evidence="5 6" id="KW-0472">Membrane</keyword>
<dbReference type="GO" id="GO:0016020">
    <property type="term" value="C:membrane"/>
    <property type="evidence" value="ECO:0007669"/>
    <property type="project" value="UniProtKB-SubCell"/>
</dbReference>
<feature type="transmembrane region" description="Helical" evidence="6">
    <location>
        <begin position="12"/>
        <end position="43"/>
    </location>
</feature>
<organism evidence="7 8">
    <name type="scientific">Pseudomonas frederiksbergensis</name>
    <dbReference type="NCBI Taxonomy" id="104087"/>
    <lineage>
        <taxon>Bacteria</taxon>
        <taxon>Pseudomonadati</taxon>
        <taxon>Pseudomonadota</taxon>
        <taxon>Gammaproteobacteria</taxon>
        <taxon>Pseudomonadales</taxon>
        <taxon>Pseudomonadaceae</taxon>
        <taxon>Pseudomonas</taxon>
    </lineage>
</organism>
<evidence type="ECO:0000256" key="2">
    <source>
        <dbReference type="ARBA" id="ARBA00009773"/>
    </source>
</evidence>
<reference evidence="8" key="1">
    <citation type="submission" date="2015-03" db="EMBL/GenBank/DDBJ databases">
        <title>Pseudomonas frederiksbergensis hydrocarbon degrader.</title>
        <authorList>
            <person name="Brown L.M."/>
            <person name="Ruiz O.N."/>
            <person name="Mueller S."/>
            <person name="Gunasekera T.S."/>
        </authorList>
    </citation>
    <scope>NUCLEOTIDE SEQUENCE [LARGE SCALE GENOMIC DNA]</scope>
    <source>
        <strain evidence="8">SI8</strain>
    </source>
</reference>
<evidence type="ECO:0000256" key="3">
    <source>
        <dbReference type="ARBA" id="ARBA00022692"/>
    </source>
</evidence>
<feature type="transmembrane region" description="Helical" evidence="6">
    <location>
        <begin position="273"/>
        <end position="294"/>
    </location>
</feature>
<evidence type="ECO:0000256" key="4">
    <source>
        <dbReference type="ARBA" id="ARBA00022989"/>
    </source>
</evidence>
<feature type="transmembrane region" description="Helical" evidence="6">
    <location>
        <begin position="63"/>
        <end position="85"/>
    </location>
</feature>
<dbReference type="RefSeq" id="WP_039593951.1">
    <property type="nucleotide sequence ID" value="NZ_CP142104.1"/>
</dbReference>
<name>A0A0B1YXR9_9PSED</name>
<comment type="similarity">
    <text evidence="2">Belongs to the autoinducer-2 exporter (AI-2E) (TC 2.A.86) family.</text>
</comment>
<keyword evidence="3 6" id="KW-0812">Transmembrane</keyword>
<evidence type="ECO:0000313" key="7">
    <source>
        <dbReference type="EMBL" id="KHK61972.1"/>
    </source>
</evidence>
<feature type="transmembrane region" description="Helical" evidence="6">
    <location>
        <begin position="216"/>
        <end position="234"/>
    </location>
</feature>